<dbReference type="EMBL" id="CAFBLQ010000190">
    <property type="protein sequence ID" value="CAB4881802.1"/>
    <property type="molecule type" value="Genomic_DNA"/>
</dbReference>
<dbReference type="SUPFAM" id="SSF53328">
    <property type="entry name" value="Formyltransferase"/>
    <property type="match status" value="1"/>
</dbReference>
<evidence type="ECO:0000256" key="6">
    <source>
        <dbReference type="ARBA" id="ARBA00041324"/>
    </source>
</evidence>
<dbReference type="NCBIfam" id="TIGR00639">
    <property type="entry name" value="PurN"/>
    <property type="match status" value="1"/>
</dbReference>
<evidence type="ECO:0000256" key="4">
    <source>
        <dbReference type="ARBA" id="ARBA00022755"/>
    </source>
</evidence>
<comment type="similarity">
    <text evidence="5">Belongs to the GART family.</text>
</comment>
<evidence type="ECO:0000313" key="10">
    <source>
        <dbReference type="EMBL" id="CAB4881802.1"/>
    </source>
</evidence>
<evidence type="ECO:0000256" key="8">
    <source>
        <dbReference type="ARBA" id="ARBA00047664"/>
    </source>
</evidence>
<dbReference type="InterPro" id="IPR004607">
    <property type="entry name" value="GART"/>
</dbReference>
<dbReference type="CDD" id="cd08645">
    <property type="entry name" value="FMT_core_GART"/>
    <property type="match status" value="1"/>
</dbReference>
<proteinExistence type="inferred from homology"/>
<sequence length="187" mass="19892">MRVAVLASGRGSNLRALLDTVHGREVEIVAVICDRVDAPVLEIARAAGVETAAFPLVEHPDRPARDAAMAEWLEERGVELVVLAGYMALLDAAFIDRFPDRIVNVHPSLLPAFPGIHAIEQAIAYGVKVTGVTVHLVDAGIDTGPVLLQRAVAVPEGADAAALHALIQPVEHELLPEAVRLLARPAR</sequence>
<dbReference type="InterPro" id="IPR001555">
    <property type="entry name" value="GART_AS"/>
</dbReference>
<dbReference type="PROSITE" id="PS00373">
    <property type="entry name" value="GART"/>
    <property type="match status" value="1"/>
</dbReference>
<evidence type="ECO:0000256" key="2">
    <source>
        <dbReference type="ARBA" id="ARBA00012254"/>
    </source>
</evidence>
<comment type="catalytic activity">
    <reaction evidence="8">
        <text>N(1)-(5-phospho-beta-D-ribosyl)glycinamide + (6R)-10-formyltetrahydrofolate = N(2)-formyl-N(1)-(5-phospho-beta-D-ribosyl)glycinamide + (6S)-5,6,7,8-tetrahydrofolate + H(+)</text>
        <dbReference type="Rhea" id="RHEA:15053"/>
        <dbReference type="ChEBI" id="CHEBI:15378"/>
        <dbReference type="ChEBI" id="CHEBI:57453"/>
        <dbReference type="ChEBI" id="CHEBI:143788"/>
        <dbReference type="ChEBI" id="CHEBI:147286"/>
        <dbReference type="ChEBI" id="CHEBI:195366"/>
        <dbReference type="EC" id="2.1.2.2"/>
    </reaction>
</comment>
<evidence type="ECO:0000256" key="5">
    <source>
        <dbReference type="ARBA" id="ARBA00038440"/>
    </source>
</evidence>
<dbReference type="GO" id="GO:0006189">
    <property type="term" value="P:'de novo' IMP biosynthetic process"/>
    <property type="evidence" value="ECO:0007669"/>
    <property type="project" value="UniProtKB-UniPathway"/>
</dbReference>
<organism evidence="10">
    <name type="scientific">freshwater metagenome</name>
    <dbReference type="NCBI Taxonomy" id="449393"/>
    <lineage>
        <taxon>unclassified sequences</taxon>
        <taxon>metagenomes</taxon>
        <taxon>ecological metagenomes</taxon>
    </lineage>
</organism>
<dbReference type="InterPro" id="IPR036477">
    <property type="entry name" value="Formyl_transf_N_sf"/>
</dbReference>
<name>A0A6J7EEW2_9ZZZZ</name>
<keyword evidence="4" id="KW-0658">Purine biosynthesis</keyword>
<protein>
    <recommendedName>
        <fullName evidence="2">phosphoribosylglycinamide formyltransferase 1</fullName>
        <ecNumber evidence="2">2.1.2.2</ecNumber>
    </recommendedName>
    <alternativeName>
        <fullName evidence="7">5'-phosphoribosylglycinamide transformylase</fullName>
    </alternativeName>
    <alternativeName>
        <fullName evidence="6">GAR transformylase</fullName>
    </alternativeName>
</protein>
<dbReference type="PANTHER" id="PTHR43369:SF2">
    <property type="entry name" value="PHOSPHORIBOSYLGLYCINAMIDE FORMYLTRANSFERASE"/>
    <property type="match status" value="1"/>
</dbReference>
<evidence type="ECO:0000259" key="9">
    <source>
        <dbReference type="Pfam" id="PF00551"/>
    </source>
</evidence>
<evidence type="ECO:0000256" key="7">
    <source>
        <dbReference type="ARBA" id="ARBA00041682"/>
    </source>
</evidence>
<comment type="pathway">
    <text evidence="1">Purine metabolism; IMP biosynthesis via de novo pathway; N(2)-formyl-N(1)-(5-phospho-D-ribosyl)glycinamide from N(1)-(5-phospho-D-ribosyl)glycinamide (10-formyl THF route): step 1/1.</text>
</comment>
<keyword evidence="3" id="KW-0808">Transferase</keyword>
<evidence type="ECO:0000256" key="1">
    <source>
        <dbReference type="ARBA" id="ARBA00005054"/>
    </source>
</evidence>
<dbReference type="PANTHER" id="PTHR43369">
    <property type="entry name" value="PHOSPHORIBOSYLGLYCINAMIDE FORMYLTRANSFERASE"/>
    <property type="match status" value="1"/>
</dbReference>
<dbReference type="InterPro" id="IPR002376">
    <property type="entry name" value="Formyl_transf_N"/>
</dbReference>
<dbReference type="GO" id="GO:0005829">
    <property type="term" value="C:cytosol"/>
    <property type="evidence" value="ECO:0007669"/>
    <property type="project" value="TreeGrafter"/>
</dbReference>
<dbReference type="EC" id="2.1.2.2" evidence="2"/>
<dbReference type="Pfam" id="PF00551">
    <property type="entry name" value="Formyl_trans_N"/>
    <property type="match status" value="1"/>
</dbReference>
<dbReference type="AlphaFoldDB" id="A0A6J7EEW2"/>
<reference evidence="10" key="1">
    <citation type="submission" date="2020-05" db="EMBL/GenBank/DDBJ databases">
        <authorList>
            <person name="Chiriac C."/>
            <person name="Salcher M."/>
            <person name="Ghai R."/>
            <person name="Kavagutti S V."/>
        </authorList>
    </citation>
    <scope>NUCLEOTIDE SEQUENCE</scope>
</reference>
<dbReference type="UniPathway" id="UPA00074">
    <property type="reaction ID" value="UER00126"/>
</dbReference>
<dbReference type="Gene3D" id="3.40.50.170">
    <property type="entry name" value="Formyl transferase, N-terminal domain"/>
    <property type="match status" value="1"/>
</dbReference>
<dbReference type="HAMAP" id="MF_01930">
    <property type="entry name" value="PurN"/>
    <property type="match status" value="1"/>
</dbReference>
<gene>
    <name evidence="10" type="ORF">UFOPK3423_01418</name>
</gene>
<feature type="domain" description="Formyl transferase N-terminal" evidence="9">
    <location>
        <begin position="1"/>
        <end position="179"/>
    </location>
</feature>
<evidence type="ECO:0000256" key="3">
    <source>
        <dbReference type="ARBA" id="ARBA00022679"/>
    </source>
</evidence>
<accession>A0A6J7EEW2</accession>
<dbReference type="GO" id="GO:0004644">
    <property type="term" value="F:phosphoribosylglycinamide formyltransferase activity"/>
    <property type="evidence" value="ECO:0007669"/>
    <property type="project" value="UniProtKB-EC"/>
</dbReference>